<dbReference type="Gene3D" id="1.10.287.130">
    <property type="match status" value="1"/>
</dbReference>
<keyword evidence="10" id="KW-1185">Reference proteome</keyword>
<reference evidence="9" key="1">
    <citation type="journal article" date="2021" name="Front. Microbiol.">
        <title>Comprehensive Comparative Genomics and Phenotyping of Methylobacterium Species.</title>
        <authorList>
            <person name="Alessa O."/>
            <person name="Ogura Y."/>
            <person name="Fujitani Y."/>
            <person name="Takami H."/>
            <person name="Hayashi T."/>
            <person name="Sahin N."/>
            <person name="Tani A."/>
        </authorList>
    </citation>
    <scope>NUCLEOTIDE SEQUENCE</scope>
    <source>
        <strain evidence="9">DSM 17168</strain>
    </source>
</reference>
<dbReference type="EMBL" id="BPQQ01000031">
    <property type="protein sequence ID" value="GJE00794.1"/>
    <property type="molecule type" value="Genomic_DNA"/>
</dbReference>
<feature type="domain" description="Histidine kinase" evidence="5">
    <location>
        <begin position="164"/>
        <end position="384"/>
    </location>
</feature>
<dbReference type="Pfam" id="PF13426">
    <property type="entry name" value="PAS_9"/>
    <property type="match status" value="1"/>
</dbReference>
<dbReference type="InterPro" id="IPR011006">
    <property type="entry name" value="CheY-like_superfamily"/>
</dbReference>
<dbReference type="EC" id="2.7.13.3" evidence="2"/>
<dbReference type="Gene3D" id="3.30.450.20">
    <property type="entry name" value="PAS domain"/>
    <property type="match status" value="1"/>
</dbReference>
<dbReference type="SMART" id="SM00091">
    <property type="entry name" value="PAS"/>
    <property type="match status" value="1"/>
</dbReference>
<reference evidence="9" key="2">
    <citation type="submission" date="2021-08" db="EMBL/GenBank/DDBJ databases">
        <authorList>
            <person name="Tani A."/>
            <person name="Ola A."/>
            <person name="Ogura Y."/>
            <person name="Katsura K."/>
            <person name="Hayashi T."/>
        </authorList>
    </citation>
    <scope>NUCLEOTIDE SEQUENCE</scope>
    <source>
        <strain evidence="9">DSM 17168</strain>
    </source>
</reference>
<evidence type="ECO:0000256" key="4">
    <source>
        <dbReference type="PROSITE-ProRule" id="PRU00169"/>
    </source>
</evidence>
<dbReference type="NCBIfam" id="NF010076">
    <property type="entry name" value="PRK13557.1"/>
    <property type="match status" value="1"/>
</dbReference>
<dbReference type="SMART" id="SM00448">
    <property type="entry name" value="REC"/>
    <property type="match status" value="1"/>
</dbReference>
<dbReference type="InterPro" id="IPR001610">
    <property type="entry name" value="PAC"/>
</dbReference>
<organism evidence="9 10">
    <name type="scientific">Methylobacterium isbiliense</name>
    <dbReference type="NCBI Taxonomy" id="315478"/>
    <lineage>
        <taxon>Bacteria</taxon>
        <taxon>Pseudomonadati</taxon>
        <taxon>Pseudomonadota</taxon>
        <taxon>Alphaproteobacteria</taxon>
        <taxon>Hyphomicrobiales</taxon>
        <taxon>Methylobacteriaceae</taxon>
        <taxon>Methylobacterium</taxon>
    </lineage>
</organism>
<dbReference type="SMART" id="SM00086">
    <property type="entry name" value="PAC"/>
    <property type="match status" value="1"/>
</dbReference>
<dbReference type="PROSITE" id="PS50110">
    <property type="entry name" value="RESPONSE_REGULATORY"/>
    <property type="match status" value="1"/>
</dbReference>
<keyword evidence="3 4" id="KW-0597">Phosphoprotein</keyword>
<dbReference type="SMART" id="SM00387">
    <property type="entry name" value="HATPase_c"/>
    <property type="match status" value="1"/>
</dbReference>
<dbReference type="InterPro" id="IPR001789">
    <property type="entry name" value="Sig_transdc_resp-reg_receiver"/>
</dbReference>
<dbReference type="PRINTS" id="PR00344">
    <property type="entry name" value="BCTRLSENSOR"/>
</dbReference>
<dbReference type="PANTHER" id="PTHR43065:SF42">
    <property type="entry name" value="TWO-COMPONENT SENSOR PPRA"/>
    <property type="match status" value="1"/>
</dbReference>
<evidence type="ECO:0000259" key="6">
    <source>
        <dbReference type="PROSITE" id="PS50110"/>
    </source>
</evidence>
<feature type="modified residue" description="4-aspartylphosphate" evidence="4">
    <location>
        <position position="452"/>
    </location>
</feature>
<proteinExistence type="predicted"/>
<dbReference type="NCBIfam" id="TIGR00229">
    <property type="entry name" value="sensory_box"/>
    <property type="match status" value="1"/>
</dbReference>
<dbReference type="InterPro" id="IPR003594">
    <property type="entry name" value="HATPase_dom"/>
</dbReference>
<dbReference type="PROSITE" id="PS50112">
    <property type="entry name" value="PAS"/>
    <property type="match status" value="1"/>
</dbReference>
<dbReference type="InterPro" id="IPR005467">
    <property type="entry name" value="His_kinase_dom"/>
</dbReference>
<dbReference type="InterPro" id="IPR004358">
    <property type="entry name" value="Sig_transdc_His_kin-like_C"/>
</dbReference>
<feature type="domain" description="PAS" evidence="7">
    <location>
        <begin position="23"/>
        <end position="96"/>
    </location>
</feature>
<evidence type="ECO:0000259" key="8">
    <source>
        <dbReference type="PROSITE" id="PS50113"/>
    </source>
</evidence>
<feature type="domain" description="Response regulatory" evidence="6">
    <location>
        <begin position="402"/>
        <end position="516"/>
    </location>
</feature>
<dbReference type="InterPro" id="IPR036097">
    <property type="entry name" value="HisK_dim/P_sf"/>
</dbReference>
<dbReference type="Proteomes" id="UP001055153">
    <property type="component" value="Unassembled WGS sequence"/>
</dbReference>
<dbReference type="Gene3D" id="3.40.50.2300">
    <property type="match status" value="1"/>
</dbReference>
<evidence type="ECO:0000313" key="9">
    <source>
        <dbReference type="EMBL" id="GJE00794.1"/>
    </source>
</evidence>
<dbReference type="Pfam" id="PF00072">
    <property type="entry name" value="Response_reg"/>
    <property type="match status" value="1"/>
</dbReference>
<dbReference type="SUPFAM" id="SSF47384">
    <property type="entry name" value="Homodimeric domain of signal transducing histidine kinase"/>
    <property type="match status" value="1"/>
</dbReference>
<dbReference type="CDD" id="cd00082">
    <property type="entry name" value="HisKA"/>
    <property type="match status" value="1"/>
</dbReference>
<evidence type="ECO:0000256" key="3">
    <source>
        <dbReference type="ARBA" id="ARBA00022553"/>
    </source>
</evidence>
<evidence type="ECO:0000256" key="2">
    <source>
        <dbReference type="ARBA" id="ARBA00012438"/>
    </source>
</evidence>
<dbReference type="PROSITE" id="PS50109">
    <property type="entry name" value="HIS_KIN"/>
    <property type="match status" value="1"/>
</dbReference>
<dbReference type="PANTHER" id="PTHR43065">
    <property type="entry name" value="SENSOR HISTIDINE KINASE"/>
    <property type="match status" value="1"/>
</dbReference>
<sequence>MPDALPSPHRPSAIVTRPGLDERGTVFFAAIEMIRMPMILTDPRRPDNPIIFANQAFQDLTGYEEADLIGRNCRFLQGPQTDRGTVDELRDAVAAQRAIATEILNYKRDGTPFWNSVFIGPVFDDAGDILYFFASQLDITRRWASEQAFRQAQKMDAIGQLTAGLAHDFNNLLQVVTGNLEMAVQSVGEERPARQIARAIKAAERGAKLTTQLLAFARRTRLEPKVLGLNALVLAFAEVIESTLGDAIAVKLDLTPGLPGVTLDRTHLEVALLNVLLNARDAMPKGGTVTIATDRVTVAGDVVAQGLPPGEYVALRVTDEGEGMPPHVIERATEPFFSTKGAARGTGLGLAMVHGFVQQSLGRLEIASREGHGTTVSMIFPATAAEEAPAESRHRPRRGSETVLVVEDGDDVRSLASEYLEDLGYTVLLARDGQEALAVIEAEPALDLVFSDLVMPGGLDGLGLAAEARRRRPDLPVLLVTDDEPRVADGPRAPTMDVLGKPYRKSELADRVRAAIDRGAGQRVAPGEPPHG</sequence>
<evidence type="ECO:0000259" key="5">
    <source>
        <dbReference type="PROSITE" id="PS50109"/>
    </source>
</evidence>
<dbReference type="SUPFAM" id="SSF55785">
    <property type="entry name" value="PYP-like sensor domain (PAS domain)"/>
    <property type="match status" value="1"/>
</dbReference>
<dbReference type="InterPro" id="IPR003661">
    <property type="entry name" value="HisK_dim/P_dom"/>
</dbReference>
<dbReference type="SUPFAM" id="SSF55874">
    <property type="entry name" value="ATPase domain of HSP90 chaperone/DNA topoisomerase II/histidine kinase"/>
    <property type="match status" value="1"/>
</dbReference>
<dbReference type="Pfam" id="PF00512">
    <property type="entry name" value="HisKA"/>
    <property type="match status" value="1"/>
</dbReference>
<name>A0ABQ4SCL1_9HYPH</name>
<dbReference type="InterPro" id="IPR000700">
    <property type="entry name" value="PAS-assoc_C"/>
</dbReference>
<dbReference type="Pfam" id="PF02518">
    <property type="entry name" value="HATPase_c"/>
    <property type="match status" value="1"/>
</dbReference>
<dbReference type="PROSITE" id="PS50113">
    <property type="entry name" value="PAC"/>
    <property type="match status" value="1"/>
</dbReference>
<dbReference type="CDD" id="cd00130">
    <property type="entry name" value="PAS"/>
    <property type="match status" value="1"/>
</dbReference>
<comment type="caution">
    <text evidence="9">The sequence shown here is derived from an EMBL/GenBank/DDBJ whole genome shotgun (WGS) entry which is preliminary data.</text>
</comment>
<dbReference type="InterPro" id="IPR000014">
    <property type="entry name" value="PAS"/>
</dbReference>
<dbReference type="InterPro" id="IPR035965">
    <property type="entry name" value="PAS-like_dom_sf"/>
</dbReference>
<dbReference type="InterPro" id="IPR036890">
    <property type="entry name" value="HATPase_C_sf"/>
</dbReference>
<gene>
    <name evidence="9" type="ORF">GMJLKIPL_2720</name>
</gene>
<evidence type="ECO:0000259" key="7">
    <source>
        <dbReference type="PROSITE" id="PS50112"/>
    </source>
</evidence>
<evidence type="ECO:0000313" key="10">
    <source>
        <dbReference type="Proteomes" id="UP001055153"/>
    </source>
</evidence>
<dbReference type="SUPFAM" id="SSF52172">
    <property type="entry name" value="CheY-like"/>
    <property type="match status" value="1"/>
</dbReference>
<dbReference type="SMART" id="SM00388">
    <property type="entry name" value="HisKA"/>
    <property type="match status" value="1"/>
</dbReference>
<dbReference type="RefSeq" id="WP_373324698.1">
    <property type="nucleotide sequence ID" value="NZ_BPQQ01000031.1"/>
</dbReference>
<dbReference type="Gene3D" id="3.30.565.10">
    <property type="entry name" value="Histidine kinase-like ATPase, C-terminal domain"/>
    <property type="match status" value="1"/>
</dbReference>
<accession>A0ABQ4SCL1</accession>
<feature type="domain" description="PAC" evidence="8">
    <location>
        <begin position="97"/>
        <end position="151"/>
    </location>
</feature>
<protein>
    <recommendedName>
        <fullName evidence="2">histidine kinase</fullName>
        <ecNumber evidence="2">2.7.13.3</ecNumber>
    </recommendedName>
</protein>
<comment type="catalytic activity">
    <reaction evidence="1">
        <text>ATP + protein L-histidine = ADP + protein N-phospho-L-histidine.</text>
        <dbReference type="EC" id="2.7.13.3"/>
    </reaction>
</comment>
<evidence type="ECO:0000256" key="1">
    <source>
        <dbReference type="ARBA" id="ARBA00000085"/>
    </source>
</evidence>